<evidence type="ECO:0000256" key="1">
    <source>
        <dbReference type="SAM" id="MobiDB-lite"/>
    </source>
</evidence>
<sequence>MRGDVGGPPAPVENVDDHGGERTTSGQRVIEAGGDVDGGPGLPCLQLMDDALAMAHRSGQLAQRQTTFTA</sequence>
<dbReference type="Proteomes" id="UP000643165">
    <property type="component" value="Unassembled WGS sequence"/>
</dbReference>
<gene>
    <name evidence="2" type="ORF">Vlu01_11940</name>
</gene>
<evidence type="ECO:0000313" key="3">
    <source>
        <dbReference type="Proteomes" id="UP000643165"/>
    </source>
</evidence>
<organism evidence="2 3">
    <name type="scientific">Micromonospora lutea</name>
    <dbReference type="NCBI Taxonomy" id="419825"/>
    <lineage>
        <taxon>Bacteria</taxon>
        <taxon>Bacillati</taxon>
        <taxon>Actinomycetota</taxon>
        <taxon>Actinomycetes</taxon>
        <taxon>Micromonosporales</taxon>
        <taxon>Micromonosporaceae</taxon>
        <taxon>Micromonospora</taxon>
    </lineage>
</organism>
<accession>A0ABQ4IRX6</accession>
<feature type="region of interest" description="Disordered" evidence="1">
    <location>
        <begin position="1"/>
        <end position="37"/>
    </location>
</feature>
<keyword evidence="3" id="KW-1185">Reference proteome</keyword>
<reference evidence="2 3" key="1">
    <citation type="submission" date="2021-01" db="EMBL/GenBank/DDBJ databases">
        <title>Whole genome shotgun sequence of Verrucosispora lutea NBRC 106530.</title>
        <authorList>
            <person name="Komaki H."/>
            <person name="Tamura T."/>
        </authorList>
    </citation>
    <scope>NUCLEOTIDE SEQUENCE [LARGE SCALE GENOMIC DNA]</scope>
    <source>
        <strain evidence="2 3">NBRC 106530</strain>
    </source>
</reference>
<comment type="caution">
    <text evidence="2">The sequence shown here is derived from an EMBL/GenBank/DDBJ whole genome shotgun (WGS) entry which is preliminary data.</text>
</comment>
<evidence type="ECO:0000313" key="2">
    <source>
        <dbReference type="EMBL" id="GIJ20570.1"/>
    </source>
</evidence>
<name>A0ABQ4IRX6_9ACTN</name>
<protein>
    <submittedName>
        <fullName evidence="2">Uncharacterized protein</fullName>
    </submittedName>
</protein>
<dbReference type="EMBL" id="BOPB01000005">
    <property type="protein sequence ID" value="GIJ20570.1"/>
    <property type="molecule type" value="Genomic_DNA"/>
</dbReference>
<proteinExistence type="predicted"/>